<dbReference type="Proteomes" id="UP000016922">
    <property type="component" value="Unassembled WGS sequence"/>
</dbReference>
<protein>
    <recommendedName>
        <fullName evidence="1">Heterokaryon incompatibility domain-containing protein</fullName>
    </recommendedName>
</protein>
<proteinExistence type="predicted"/>
<name>S3DZX5_GLAL2</name>
<accession>S3DZX5</accession>
<dbReference type="eggNOG" id="ENOG502RYWV">
    <property type="taxonomic scope" value="Eukaryota"/>
</dbReference>
<dbReference type="GeneID" id="19470971"/>
<dbReference type="AlphaFoldDB" id="S3DZX5"/>
<dbReference type="PANTHER" id="PTHR33112">
    <property type="entry name" value="DOMAIN PROTEIN, PUTATIVE-RELATED"/>
    <property type="match status" value="1"/>
</dbReference>
<dbReference type="InterPro" id="IPR010730">
    <property type="entry name" value="HET"/>
</dbReference>
<gene>
    <name evidence="2" type="ORF">GLAREA_11930</name>
</gene>
<dbReference type="KEGG" id="glz:GLAREA_11930"/>
<reference evidence="2 3" key="1">
    <citation type="journal article" date="2013" name="BMC Genomics">
        <title>Genomics-driven discovery of the pneumocandin biosynthetic gene cluster in the fungus Glarea lozoyensis.</title>
        <authorList>
            <person name="Chen L."/>
            <person name="Yue Q."/>
            <person name="Zhang X."/>
            <person name="Xiang M."/>
            <person name="Wang C."/>
            <person name="Li S."/>
            <person name="Che Y."/>
            <person name="Ortiz-Lopez F.J."/>
            <person name="Bills G.F."/>
            <person name="Liu X."/>
            <person name="An Z."/>
        </authorList>
    </citation>
    <scope>NUCLEOTIDE SEQUENCE [LARGE SCALE GENOMIC DNA]</scope>
    <source>
        <strain evidence="3">ATCC 20868 / MF5171</strain>
    </source>
</reference>
<keyword evidence="3" id="KW-1185">Reference proteome</keyword>
<evidence type="ECO:0000313" key="2">
    <source>
        <dbReference type="EMBL" id="EPE31848.1"/>
    </source>
</evidence>
<dbReference type="RefSeq" id="XP_008080903.1">
    <property type="nucleotide sequence ID" value="XM_008082712.1"/>
</dbReference>
<evidence type="ECO:0000259" key="1">
    <source>
        <dbReference type="Pfam" id="PF06985"/>
    </source>
</evidence>
<feature type="domain" description="Heterokaryon incompatibility" evidence="1">
    <location>
        <begin position="109"/>
        <end position="254"/>
    </location>
</feature>
<dbReference type="PANTHER" id="PTHR33112:SF12">
    <property type="entry name" value="HETEROKARYON INCOMPATIBILITY DOMAIN-CONTAINING PROTEIN"/>
    <property type="match status" value="1"/>
</dbReference>
<dbReference type="STRING" id="1116229.S3DZX5"/>
<organism evidence="2 3">
    <name type="scientific">Glarea lozoyensis (strain ATCC 20868 / MF5171)</name>
    <dbReference type="NCBI Taxonomy" id="1116229"/>
    <lineage>
        <taxon>Eukaryota</taxon>
        <taxon>Fungi</taxon>
        <taxon>Dikarya</taxon>
        <taxon>Ascomycota</taxon>
        <taxon>Pezizomycotina</taxon>
        <taxon>Leotiomycetes</taxon>
        <taxon>Helotiales</taxon>
        <taxon>Helotiaceae</taxon>
        <taxon>Glarea</taxon>
    </lineage>
</organism>
<dbReference type="OrthoDB" id="2958217at2759"/>
<dbReference type="EMBL" id="KE145360">
    <property type="protein sequence ID" value="EPE31848.1"/>
    <property type="molecule type" value="Genomic_DNA"/>
</dbReference>
<dbReference type="Pfam" id="PF06985">
    <property type="entry name" value="HET"/>
    <property type="match status" value="1"/>
</dbReference>
<evidence type="ECO:0000313" key="3">
    <source>
        <dbReference type="Proteomes" id="UP000016922"/>
    </source>
</evidence>
<sequence length="629" mass="72971">MIDDLNDLIFYSSSTRALTLNFGRLVEDTSSNDNPWKLIKDDVVRAVPRGEIDPDMVKEWLKRCNKHHERCDDIRLKFFDTQSREARWNIVLIDVRNKKLIKRNSKCRYVALSYVWGSVSQLQLTMANFEELQVHGSLRKHWDQIPRVIQDAIDFTASIGEYCLWVDTLCIPQDSDTRQEDIERMNEIYSGAKCTLVALCSQDARTPLAGFRPGTRKIKPIAKCHDLLIAKRSPDLSKIFSMSTYETRAWTFQERLLSSRCLFFTNEQLFFHCPSELWSEDRFEHFKQTADFFGNFASLEPSKSISGMSRSFKDGTAGKFSAYAEFISQYSKRILTFNYDILNAFSGILNARGKEWEWEFLQGMPLQSFYLALLWDCSELDQDRIYKHHSGEKLPSWSWAGWSGPKYYALAECVGEVNNFVIGPMEVTPHEGEMTDNRRLRFDRHNTHAERLSSSDRLDVSNIPTLAHASLQPDVLFFWAEEVSCRRFNFLLTHINPSKLIPGRTDNRVMRILNHQHGSCGLLLHSGNSPPGYLKTWNFQFTAANFKLIRLADSRPVTRWLDDGIVEADEAMKWDQNIFEDAYRPAVEVYTVMLVSWTDEGYAERVAMGQIHPRAWEEAEPRGRHILLR</sequence>
<dbReference type="HOGENOM" id="CLU_003953_5_1_1"/>